<name>R7YGQ4_CONA1</name>
<dbReference type="OrthoDB" id="5427780at2759"/>
<protein>
    <recommendedName>
        <fullName evidence="4">Myb-like domain-containing protein</fullName>
    </recommendedName>
</protein>
<proteinExistence type="predicted"/>
<feature type="region of interest" description="Disordered" evidence="1">
    <location>
        <begin position="1"/>
        <end position="66"/>
    </location>
</feature>
<dbReference type="GeneID" id="19897585"/>
<dbReference type="OMA" id="KEMWLRI"/>
<evidence type="ECO:0008006" key="4">
    <source>
        <dbReference type="Google" id="ProtNLM"/>
    </source>
</evidence>
<gene>
    <name evidence="2" type="ORF">W97_00274</name>
</gene>
<accession>R7YGQ4</accession>
<dbReference type="RefSeq" id="XP_007776380.1">
    <property type="nucleotide sequence ID" value="XM_007778190.1"/>
</dbReference>
<sequence>MFHALEVLIPSTPTSNTSQKIAAFTPRPPKAPYAETKPATPPADAPAAAEPAAPAAAATETAAAEAPRIAETKNSGNGGMDFTDEQDQQLLSLKGVGQSWKYISMTLDKSVGDVKHRYHLIKHRDVAGNAKEPVNDKAAKAAEAKAKGLAAKAAKEEERKAKARAGQGAAHAQAAQAQARAQGTAAQNQMPGASPGNQYVLMEDEFFSFSDLQLIARLVQKEQEQLWLRVASRFYDHTERRIHPDDIRDKVQGRPSHDV</sequence>
<dbReference type="Proteomes" id="UP000016924">
    <property type="component" value="Unassembled WGS sequence"/>
</dbReference>
<dbReference type="eggNOG" id="ENOG502QT5Q">
    <property type="taxonomic scope" value="Eukaryota"/>
</dbReference>
<dbReference type="EMBL" id="JH767554">
    <property type="protein sequence ID" value="EON61063.1"/>
    <property type="molecule type" value="Genomic_DNA"/>
</dbReference>
<feature type="region of interest" description="Disordered" evidence="1">
    <location>
        <begin position="155"/>
        <end position="192"/>
    </location>
</feature>
<evidence type="ECO:0000256" key="1">
    <source>
        <dbReference type="SAM" id="MobiDB-lite"/>
    </source>
</evidence>
<reference evidence="3" key="1">
    <citation type="submission" date="2012-06" db="EMBL/GenBank/DDBJ databases">
        <title>The genome sequence of Coniosporium apollinis CBS 100218.</title>
        <authorList>
            <consortium name="The Broad Institute Genome Sequencing Platform"/>
            <person name="Cuomo C."/>
            <person name="Gorbushina A."/>
            <person name="Noack S."/>
            <person name="Walker B."/>
            <person name="Young S.K."/>
            <person name="Zeng Q."/>
            <person name="Gargeya S."/>
            <person name="Fitzgerald M."/>
            <person name="Haas B."/>
            <person name="Abouelleil A."/>
            <person name="Alvarado L."/>
            <person name="Arachchi H.M."/>
            <person name="Berlin A.M."/>
            <person name="Chapman S.B."/>
            <person name="Goldberg J."/>
            <person name="Griggs A."/>
            <person name="Gujja S."/>
            <person name="Hansen M."/>
            <person name="Howarth C."/>
            <person name="Imamovic A."/>
            <person name="Larimer J."/>
            <person name="McCowan C."/>
            <person name="Montmayeur A."/>
            <person name="Murphy C."/>
            <person name="Neiman D."/>
            <person name="Pearson M."/>
            <person name="Priest M."/>
            <person name="Roberts A."/>
            <person name="Saif S."/>
            <person name="Shea T."/>
            <person name="Sisk P."/>
            <person name="Sykes S."/>
            <person name="Wortman J."/>
            <person name="Nusbaum C."/>
            <person name="Birren B."/>
        </authorList>
    </citation>
    <scope>NUCLEOTIDE SEQUENCE [LARGE SCALE GENOMIC DNA]</scope>
    <source>
        <strain evidence="3">CBS 100218</strain>
    </source>
</reference>
<organism evidence="2 3">
    <name type="scientific">Coniosporium apollinis (strain CBS 100218)</name>
    <name type="common">Rock-inhabiting black yeast</name>
    <dbReference type="NCBI Taxonomy" id="1168221"/>
    <lineage>
        <taxon>Eukaryota</taxon>
        <taxon>Fungi</taxon>
        <taxon>Dikarya</taxon>
        <taxon>Ascomycota</taxon>
        <taxon>Pezizomycotina</taxon>
        <taxon>Dothideomycetes</taxon>
        <taxon>Dothideomycetes incertae sedis</taxon>
        <taxon>Coniosporium</taxon>
    </lineage>
</organism>
<keyword evidence="3" id="KW-1185">Reference proteome</keyword>
<feature type="compositionally biased region" description="Low complexity" evidence="1">
    <location>
        <begin position="164"/>
        <end position="187"/>
    </location>
</feature>
<dbReference type="AlphaFoldDB" id="R7YGQ4"/>
<evidence type="ECO:0000313" key="3">
    <source>
        <dbReference type="Proteomes" id="UP000016924"/>
    </source>
</evidence>
<evidence type="ECO:0000313" key="2">
    <source>
        <dbReference type="EMBL" id="EON61063.1"/>
    </source>
</evidence>
<feature type="compositionally biased region" description="Low complexity" evidence="1">
    <location>
        <begin position="45"/>
        <end position="66"/>
    </location>
</feature>
<feature type="compositionally biased region" description="Polar residues" evidence="1">
    <location>
        <begin position="11"/>
        <end position="20"/>
    </location>
</feature>
<dbReference type="HOGENOM" id="CLU_1073676_0_0_1"/>